<dbReference type="InterPro" id="IPR031720">
    <property type="entry name" value="DUF4728"/>
</dbReference>
<sequence>MALLESCCCWRSVRRGSYASAIYTMVYFSLTTLVVGCYLYEEQVVMTATNSTRSGGSGGTTVSLLQPDAASEAAVAFSVVVLVCSTCGLLSTVLLLVGLRLDNRMLLLPWMVVVTVTGVVDVTHITHVLITEANFKPEVAMLFTVDFFLLSLNVYSLLCVVSQYQEYKAGRGRAVDDDNLLRFAPVRYLAQPTATSGLSTRRGTHTTVHDAHSPSGDARDANGANGALDAAPFSANGGHGVDNGGTAVRLVVPPPPYSRRPPGSGSSGIPTTQGSTRKHVQFPDMSNARVVLDEDSSQGDSPGTGVEDGSAGLEWPIPQDEKALLSYH</sequence>
<dbReference type="KEGG" id="tpal:117653234"/>
<dbReference type="PANTHER" id="PTHR36694:SF11">
    <property type="entry name" value="LP21121P-RELATED"/>
    <property type="match status" value="1"/>
</dbReference>
<feature type="transmembrane region" description="Helical" evidence="2">
    <location>
        <begin position="21"/>
        <end position="41"/>
    </location>
</feature>
<evidence type="ECO:0000256" key="2">
    <source>
        <dbReference type="SAM" id="Phobius"/>
    </source>
</evidence>
<dbReference type="Pfam" id="PF15860">
    <property type="entry name" value="DUF4728"/>
    <property type="match status" value="1"/>
</dbReference>
<feature type="transmembrane region" description="Helical" evidence="2">
    <location>
        <begin position="73"/>
        <end position="99"/>
    </location>
</feature>
<dbReference type="Proteomes" id="UP000515158">
    <property type="component" value="Unplaced"/>
</dbReference>
<organism evidence="4">
    <name type="scientific">Thrips palmi</name>
    <name type="common">Melon thrips</name>
    <dbReference type="NCBI Taxonomy" id="161013"/>
    <lineage>
        <taxon>Eukaryota</taxon>
        <taxon>Metazoa</taxon>
        <taxon>Ecdysozoa</taxon>
        <taxon>Arthropoda</taxon>
        <taxon>Hexapoda</taxon>
        <taxon>Insecta</taxon>
        <taxon>Pterygota</taxon>
        <taxon>Neoptera</taxon>
        <taxon>Paraneoptera</taxon>
        <taxon>Thysanoptera</taxon>
        <taxon>Terebrantia</taxon>
        <taxon>Thripoidea</taxon>
        <taxon>Thripidae</taxon>
        <taxon>Thrips</taxon>
    </lineage>
</organism>
<feature type="region of interest" description="Disordered" evidence="1">
    <location>
        <begin position="194"/>
        <end position="328"/>
    </location>
</feature>
<dbReference type="AlphaFoldDB" id="A0A6P9AB89"/>
<protein>
    <submittedName>
        <fullName evidence="4">Uncharacterized protein LOC117653234</fullName>
    </submittedName>
</protein>
<reference evidence="4" key="1">
    <citation type="submission" date="2025-08" db="UniProtKB">
        <authorList>
            <consortium name="RefSeq"/>
        </authorList>
    </citation>
    <scope>IDENTIFICATION</scope>
    <source>
        <tissue evidence="4">Total insect</tissue>
    </source>
</reference>
<evidence type="ECO:0000313" key="3">
    <source>
        <dbReference type="Proteomes" id="UP000515158"/>
    </source>
</evidence>
<feature type="compositionally biased region" description="Basic and acidic residues" evidence="1">
    <location>
        <begin position="207"/>
        <end position="220"/>
    </location>
</feature>
<keyword evidence="2" id="KW-1133">Transmembrane helix</keyword>
<proteinExistence type="predicted"/>
<keyword evidence="3" id="KW-1185">Reference proteome</keyword>
<feature type="transmembrane region" description="Helical" evidence="2">
    <location>
        <begin position="139"/>
        <end position="161"/>
    </location>
</feature>
<dbReference type="InParanoid" id="A0A6P9AB89"/>
<gene>
    <name evidence="4" type="primary">LOC117653234</name>
</gene>
<dbReference type="PANTHER" id="PTHR36694">
    <property type="entry name" value="PASIFLORA 1, ISOFORM A-RELATED"/>
    <property type="match status" value="1"/>
</dbReference>
<feature type="transmembrane region" description="Helical" evidence="2">
    <location>
        <begin position="106"/>
        <end position="127"/>
    </location>
</feature>
<keyword evidence="2" id="KW-0812">Transmembrane</keyword>
<feature type="compositionally biased region" description="Low complexity" evidence="1">
    <location>
        <begin position="260"/>
        <end position="270"/>
    </location>
</feature>
<keyword evidence="2" id="KW-0472">Membrane</keyword>
<dbReference type="OrthoDB" id="10067585at2759"/>
<accession>A0A6P9AB89</accession>
<dbReference type="FunCoup" id="A0A6P9AB89">
    <property type="interactions" value="5"/>
</dbReference>
<evidence type="ECO:0000313" key="4">
    <source>
        <dbReference type="RefSeq" id="XP_034254654.1"/>
    </source>
</evidence>
<dbReference type="RefSeq" id="XP_034254654.1">
    <property type="nucleotide sequence ID" value="XM_034398763.1"/>
</dbReference>
<feature type="compositionally biased region" description="Low complexity" evidence="1">
    <location>
        <begin position="221"/>
        <end position="231"/>
    </location>
</feature>
<feature type="compositionally biased region" description="Basic and acidic residues" evidence="1">
    <location>
        <begin position="319"/>
        <end position="328"/>
    </location>
</feature>
<dbReference type="GeneID" id="117653234"/>
<evidence type="ECO:0000256" key="1">
    <source>
        <dbReference type="SAM" id="MobiDB-lite"/>
    </source>
</evidence>
<name>A0A6P9AB89_THRPL</name>